<name>A0A427Y6K4_9TREE</name>
<evidence type="ECO:0000313" key="2">
    <source>
        <dbReference type="EMBL" id="RSH86721.1"/>
    </source>
</evidence>
<evidence type="ECO:0000256" key="1">
    <source>
        <dbReference type="SAM" id="MobiDB-lite"/>
    </source>
</evidence>
<reference evidence="2 3" key="1">
    <citation type="submission" date="2018-11" db="EMBL/GenBank/DDBJ databases">
        <title>Genome sequence of Apiotrichum porosum DSM 27194.</title>
        <authorList>
            <person name="Aliyu H."/>
            <person name="Gorte O."/>
            <person name="Ochsenreither K."/>
        </authorList>
    </citation>
    <scope>NUCLEOTIDE SEQUENCE [LARGE SCALE GENOMIC DNA]</scope>
    <source>
        <strain evidence="2 3">DSM 27194</strain>
    </source>
</reference>
<dbReference type="InterPro" id="IPR024368">
    <property type="entry name" value="Ecl1/2/3"/>
</dbReference>
<feature type="region of interest" description="Disordered" evidence="1">
    <location>
        <begin position="257"/>
        <end position="417"/>
    </location>
</feature>
<dbReference type="RefSeq" id="XP_028479506.1">
    <property type="nucleotide sequence ID" value="XM_028620534.1"/>
</dbReference>
<evidence type="ECO:0000313" key="3">
    <source>
        <dbReference type="Proteomes" id="UP000279236"/>
    </source>
</evidence>
<keyword evidence="3" id="KW-1185">Reference proteome</keyword>
<feature type="compositionally biased region" description="Polar residues" evidence="1">
    <location>
        <begin position="88"/>
        <end position="102"/>
    </location>
</feature>
<dbReference type="EMBL" id="RSCE01000002">
    <property type="protein sequence ID" value="RSH86721.1"/>
    <property type="molecule type" value="Genomic_DNA"/>
</dbReference>
<comment type="caution">
    <text evidence="2">The sequence shown here is derived from an EMBL/GenBank/DDBJ whole genome shotgun (WGS) entry which is preliminary data.</text>
</comment>
<dbReference type="GeneID" id="39589535"/>
<proteinExistence type="predicted"/>
<dbReference type="Proteomes" id="UP000279236">
    <property type="component" value="Unassembled WGS sequence"/>
</dbReference>
<gene>
    <name evidence="2" type="ORF">EHS24_004992</name>
</gene>
<dbReference type="OrthoDB" id="2595104at2759"/>
<feature type="compositionally biased region" description="Basic and acidic residues" evidence="1">
    <location>
        <begin position="322"/>
        <end position="396"/>
    </location>
</feature>
<dbReference type="AlphaFoldDB" id="A0A427Y6K4"/>
<accession>A0A427Y6K4</accession>
<protein>
    <submittedName>
        <fullName evidence="2">Uncharacterized protein</fullName>
    </submittedName>
</protein>
<dbReference type="Pfam" id="PF12855">
    <property type="entry name" value="Ecl1"/>
    <property type="match status" value="1"/>
</dbReference>
<sequence>MFEEDFERCFICQAPSKGLYCSSECRLQDKGSASPATKATSTPPVRLTAQLPVSLSPMVRPVHHIAPSPLFGRRRGNSSSSSSLSESPIHSPQTNPSTTGDSPQKEAFNLPPPAYPTTSYGFIGSVPVKIPSALASRVPSASASGTSTPGSQTTVYPTGASIDTLRFGRKPSVTNSVTSPLALAPRCGCGRALGHRARSRERLGEPDISCLTLNDDGLVPAYGSIRMVSDPGFRTPRTPNPAYTTLSEERNISTVLGSSLLSRSRSDPVPPSPRLQRNANTGIHPRPAHASTGKNTPSLQHAPLPAVTRAPNASASSTLPVAHDDRRGRSRERLPPRIDMTPEQRNAKLVHHEEREVAPVRDSRDSRSRGRNSRERSRSRDRDQTRLRSRSRHEPELGLALNLGERPERGRAQRVLV</sequence>
<feature type="compositionally biased region" description="Low complexity" evidence="1">
    <location>
        <begin position="78"/>
        <end position="87"/>
    </location>
</feature>
<organism evidence="2 3">
    <name type="scientific">Apiotrichum porosum</name>
    <dbReference type="NCBI Taxonomy" id="105984"/>
    <lineage>
        <taxon>Eukaryota</taxon>
        <taxon>Fungi</taxon>
        <taxon>Dikarya</taxon>
        <taxon>Basidiomycota</taxon>
        <taxon>Agaricomycotina</taxon>
        <taxon>Tremellomycetes</taxon>
        <taxon>Trichosporonales</taxon>
        <taxon>Trichosporonaceae</taxon>
        <taxon>Apiotrichum</taxon>
    </lineage>
</organism>
<feature type="region of interest" description="Disordered" evidence="1">
    <location>
        <begin position="66"/>
        <end position="113"/>
    </location>
</feature>